<keyword evidence="3 10" id="KW-0813">Transport</keyword>
<dbReference type="AlphaFoldDB" id="A0A380RXD4"/>
<evidence type="ECO:0000256" key="11">
    <source>
        <dbReference type="SAM" id="MobiDB-lite"/>
    </source>
</evidence>
<comment type="caution">
    <text evidence="10">Lacks conserved residue(s) required for the propagation of feature annotation.</text>
</comment>
<protein>
    <recommendedName>
        <fullName evidence="10">Protein-export membrane protein SecG</fullName>
    </recommendedName>
</protein>
<evidence type="ECO:0000256" key="3">
    <source>
        <dbReference type="ARBA" id="ARBA00022448"/>
    </source>
</evidence>
<keyword evidence="5 10" id="KW-0812">Transmembrane</keyword>
<keyword evidence="7 10" id="KW-1133">Transmembrane helix</keyword>
<name>A0A380RXD4_FIBSU</name>
<keyword evidence="8 10" id="KW-0811">Translocation</keyword>
<dbReference type="GO" id="GO:0009306">
    <property type="term" value="P:protein secretion"/>
    <property type="evidence" value="ECO:0007669"/>
    <property type="project" value="UniProtKB-UniRule"/>
</dbReference>
<keyword evidence="9 10" id="KW-0472">Membrane</keyword>
<evidence type="ECO:0000256" key="6">
    <source>
        <dbReference type="ARBA" id="ARBA00022927"/>
    </source>
</evidence>
<evidence type="ECO:0000313" key="12">
    <source>
        <dbReference type="EMBL" id="SUQ19929.1"/>
    </source>
</evidence>
<gene>
    <name evidence="12" type="ORF">SAMN05661053_1175</name>
</gene>
<comment type="similarity">
    <text evidence="2 10">Belongs to the SecG family.</text>
</comment>
<dbReference type="GO" id="GO:0005886">
    <property type="term" value="C:plasma membrane"/>
    <property type="evidence" value="ECO:0007669"/>
    <property type="project" value="UniProtKB-SubCell"/>
</dbReference>
<feature type="transmembrane region" description="Helical" evidence="10">
    <location>
        <begin position="60"/>
        <end position="77"/>
    </location>
</feature>
<dbReference type="PRINTS" id="PR01651">
    <property type="entry name" value="SECGEXPORT"/>
</dbReference>
<keyword evidence="4 10" id="KW-1003">Cell membrane</keyword>
<feature type="transmembrane region" description="Helical" evidence="10">
    <location>
        <begin position="32"/>
        <end position="54"/>
    </location>
</feature>
<sequence>MTTLFWVLIVLHVFLCFFLALLVLVQNDKMGGLAGLGGMTSQSAFSTAGAATFIQKLTRVVAVIFFIVVFALGLITAKQDQAVEESTMQKATRENAAEQAPEMPVLPATFNAPAEAAPAAPAAAEVKAEAPAAPAAEVKAEAAPAPEAAAPAEAPKAKKGKKKAK</sequence>
<accession>A0A380RXD4</accession>
<evidence type="ECO:0000256" key="10">
    <source>
        <dbReference type="RuleBase" id="RU365087"/>
    </source>
</evidence>
<dbReference type="EMBL" id="UHJL01000001">
    <property type="protein sequence ID" value="SUQ19929.1"/>
    <property type="molecule type" value="Genomic_DNA"/>
</dbReference>
<dbReference type="GO" id="GO:0065002">
    <property type="term" value="P:intracellular protein transmembrane transport"/>
    <property type="evidence" value="ECO:0007669"/>
    <property type="project" value="TreeGrafter"/>
</dbReference>
<evidence type="ECO:0000256" key="7">
    <source>
        <dbReference type="ARBA" id="ARBA00022989"/>
    </source>
</evidence>
<comment type="function">
    <text evidence="10">Involved in protein export. Participates in an early event of protein translocation.</text>
</comment>
<comment type="subcellular location">
    <subcellularLocation>
        <location evidence="1 10">Cell membrane</location>
        <topology evidence="1 10">Multi-pass membrane protein</topology>
    </subcellularLocation>
</comment>
<feature type="compositionally biased region" description="Low complexity" evidence="11">
    <location>
        <begin position="121"/>
        <end position="154"/>
    </location>
</feature>
<dbReference type="GO" id="GO:0043952">
    <property type="term" value="P:protein transport by the Sec complex"/>
    <property type="evidence" value="ECO:0007669"/>
    <property type="project" value="TreeGrafter"/>
</dbReference>
<feature type="region of interest" description="Disordered" evidence="11">
    <location>
        <begin position="121"/>
        <end position="165"/>
    </location>
</feature>
<dbReference type="InterPro" id="IPR004692">
    <property type="entry name" value="SecG"/>
</dbReference>
<dbReference type="Pfam" id="PF03840">
    <property type="entry name" value="SecG"/>
    <property type="match status" value="1"/>
</dbReference>
<evidence type="ECO:0000256" key="2">
    <source>
        <dbReference type="ARBA" id="ARBA00008445"/>
    </source>
</evidence>
<dbReference type="RefSeq" id="WP_088659702.1">
    <property type="nucleotide sequence ID" value="NZ_UHJL01000001.1"/>
</dbReference>
<evidence type="ECO:0000256" key="5">
    <source>
        <dbReference type="ARBA" id="ARBA00022692"/>
    </source>
</evidence>
<organism evidence="12 13">
    <name type="scientific">Fibrobacter succinogenes</name>
    <name type="common">Bacteroides succinogenes</name>
    <dbReference type="NCBI Taxonomy" id="833"/>
    <lineage>
        <taxon>Bacteria</taxon>
        <taxon>Pseudomonadati</taxon>
        <taxon>Fibrobacterota</taxon>
        <taxon>Fibrobacteria</taxon>
        <taxon>Fibrobacterales</taxon>
        <taxon>Fibrobacteraceae</taxon>
        <taxon>Fibrobacter</taxon>
    </lineage>
</organism>
<feature type="region of interest" description="Disordered" evidence="11">
    <location>
        <begin position="86"/>
        <end position="108"/>
    </location>
</feature>
<dbReference type="PANTHER" id="PTHR34182:SF1">
    <property type="entry name" value="PROTEIN-EXPORT MEMBRANE PROTEIN SECG"/>
    <property type="match status" value="1"/>
</dbReference>
<reference evidence="12 13" key="1">
    <citation type="submission" date="2017-08" db="EMBL/GenBank/DDBJ databases">
        <authorList>
            <person name="de Groot N.N."/>
        </authorList>
    </citation>
    <scope>NUCLEOTIDE SEQUENCE [LARGE SCALE GENOMIC DNA]</scope>
    <source>
        <strain evidence="12 13">HM2</strain>
    </source>
</reference>
<proteinExistence type="inferred from homology"/>
<feature type="transmembrane region" description="Helical" evidence="10">
    <location>
        <begin position="6"/>
        <end position="25"/>
    </location>
</feature>
<evidence type="ECO:0000256" key="9">
    <source>
        <dbReference type="ARBA" id="ARBA00023136"/>
    </source>
</evidence>
<evidence type="ECO:0000256" key="1">
    <source>
        <dbReference type="ARBA" id="ARBA00004651"/>
    </source>
</evidence>
<evidence type="ECO:0000313" key="13">
    <source>
        <dbReference type="Proteomes" id="UP000255423"/>
    </source>
</evidence>
<dbReference type="NCBIfam" id="TIGR00810">
    <property type="entry name" value="secG"/>
    <property type="match status" value="1"/>
</dbReference>
<evidence type="ECO:0000256" key="4">
    <source>
        <dbReference type="ARBA" id="ARBA00022475"/>
    </source>
</evidence>
<evidence type="ECO:0000256" key="8">
    <source>
        <dbReference type="ARBA" id="ARBA00023010"/>
    </source>
</evidence>
<dbReference type="PANTHER" id="PTHR34182">
    <property type="entry name" value="PROTEIN-EXPORT MEMBRANE PROTEIN SECG"/>
    <property type="match status" value="1"/>
</dbReference>
<keyword evidence="6 10" id="KW-0653">Protein transport</keyword>
<dbReference type="Proteomes" id="UP000255423">
    <property type="component" value="Unassembled WGS sequence"/>
</dbReference>
<dbReference type="GO" id="GO:0015450">
    <property type="term" value="F:protein-transporting ATPase activity"/>
    <property type="evidence" value="ECO:0007669"/>
    <property type="project" value="UniProtKB-UniRule"/>
</dbReference>